<dbReference type="Pfam" id="PF00574">
    <property type="entry name" value="CLP_protease"/>
    <property type="match status" value="1"/>
</dbReference>
<dbReference type="EMBL" id="CP034235">
    <property type="protein sequence ID" value="QGQ97068.1"/>
    <property type="molecule type" value="Genomic_DNA"/>
</dbReference>
<dbReference type="SUPFAM" id="SSF52096">
    <property type="entry name" value="ClpP/crotonase"/>
    <property type="match status" value="1"/>
</dbReference>
<organism evidence="8 9">
    <name type="scientific">Paenibacillus psychroresistens</name>
    <dbReference type="NCBI Taxonomy" id="1778678"/>
    <lineage>
        <taxon>Bacteria</taxon>
        <taxon>Bacillati</taxon>
        <taxon>Bacillota</taxon>
        <taxon>Bacilli</taxon>
        <taxon>Bacillales</taxon>
        <taxon>Paenibacillaceae</taxon>
        <taxon>Paenibacillus</taxon>
    </lineage>
</organism>
<accession>A0A6B8RP22</accession>
<feature type="region of interest" description="Disordered" evidence="7">
    <location>
        <begin position="301"/>
        <end position="335"/>
    </location>
</feature>
<dbReference type="RefSeq" id="WP_155702168.1">
    <property type="nucleotide sequence ID" value="NZ_CP034235.1"/>
</dbReference>
<dbReference type="Gene3D" id="3.90.226.10">
    <property type="entry name" value="2-enoyl-CoA Hydratase, Chain A, domain 1"/>
    <property type="match status" value="1"/>
</dbReference>
<proteinExistence type="inferred from homology"/>
<evidence type="ECO:0000256" key="1">
    <source>
        <dbReference type="ARBA" id="ARBA00007039"/>
    </source>
</evidence>
<evidence type="ECO:0000256" key="3">
    <source>
        <dbReference type="ARBA" id="ARBA00022670"/>
    </source>
</evidence>
<gene>
    <name evidence="8" type="ORF">EHS13_20335</name>
</gene>
<dbReference type="GO" id="GO:0006515">
    <property type="term" value="P:protein quality control for misfolded or incompletely synthesized proteins"/>
    <property type="evidence" value="ECO:0007669"/>
    <property type="project" value="TreeGrafter"/>
</dbReference>
<keyword evidence="4" id="KW-0378">Hydrolase</keyword>
<dbReference type="KEGG" id="ppsc:EHS13_20335"/>
<dbReference type="GO" id="GO:0004176">
    <property type="term" value="F:ATP-dependent peptidase activity"/>
    <property type="evidence" value="ECO:0007669"/>
    <property type="project" value="InterPro"/>
</dbReference>
<evidence type="ECO:0000256" key="6">
    <source>
        <dbReference type="RuleBase" id="RU003567"/>
    </source>
</evidence>
<dbReference type="OrthoDB" id="9806592at2"/>
<dbReference type="PRINTS" id="PR00127">
    <property type="entry name" value="CLPPROTEASEP"/>
</dbReference>
<evidence type="ECO:0000313" key="9">
    <source>
        <dbReference type="Proteomes" id="UP000426246"/>
    </source>
</evidence>
<evidence type="ECO:0000256" key="4">
    <source>
        <dbReference type="ARBA" id="ARBA00022801"/>
    </source>
</evidence>
<dbReference type="InterPro" id="IPR001907">
    <property type="entry name" value="ClpP"/>
</dbReference>
<dbReference type="Proteomes" id="UP000426246">
    <property type="component" value="Chromosome"/>
</dbReference>
<dbReference type="GO" id="GO:0051117">
    <property type="term" value="F:ATPase binding"/>
    <property type="evidence" value="ECO:0007669"/>
    <property type="project" value="TreeGrafter"/>
</dbReference>
<sequence>MPKKINLKGIIVSNDDIEIYDWFGIEAVSPNKIADQLTEANGEDIEVYINSPGGSVWAGSDIYASLKEYSGNSVSKIVGMCASAAGVAAMGTKKLMIAPTAQFMIHNAANGQYGDYRDMQKNADFLKQVNDSIANAYILKTGLPRDELLNMMDHETFFTAQQALEKGFADEIMFDDANQLKLVANLGVSFTLPQAVMDKARNELLKNKLPPIEPEPKGEEGDDSLKDLDELKTKHPEIYNAAIQVGLSQERNRITELNSLAGAPGAKDIVAKAITEGSSAAQAAMDIVKASAERLTTEGQKRLYDAKNSGAEGVLPGDPDDTKPTPEAQSQEDADDILEEMKKLRGGRN</sequence>
<evidence type="ECO:0000256" key="2">
    <source>
        <dbReference type="ARBA" id="ARBA00022490"/>
    </source>
</evidence>
<dbReference type="AlphaFoldDB" id="A0A6B8RP22"/>
<reference evidence="9" key="1">
    <citation type="submission" date="2018-11" db="EMBL/GenBank/DDBJ databases">
        <title>Complete genome sequence of Paenibacillus sp. ML311-T8.</title>
        <authorList>
            <person name="Nam Y.-D."/>
            <person name="Kang J."/>
            <person name="Chung W.-H."/>
            <person name="Park Y.S."/>
        </authorList>
    </citation>
    <scope>NUCLEOTIDE SEQUENCE [LARGE SCALE GENOMIC DNA]</scope>
    <source>
        <strain evidence="9">ML311-T8</strain>
    </source>
</reference>
<dbReference type="PANTHER" id="PTHR10381">
    <property type="entry name" value="ATP-DEPENDENT CLP PROTEASE PROTEOLYTIC SUBUNIT"/>
    <property type="match status" value="1"/>
</dbReference>
<protein>
    <recommendedName>
        <fullName evidence="6">ATP-dependent Clp protease proteolytic subunit</fullName>
    </recommendedName>
</protein>
<evidence type="ECO:0000256" key="5">
    <source>
        <dbReference type="ARBA" id="ARBA00022825"/>
    </source>
</evidence>
<dbReference type="InterPro" id="IPR029045">
    <property type="entry name" value="ClpP/crotonase-like_dom_sf"/>
</dbReference>
<dbReference type="NCBIfam" id="NF045542">
    <property type="entry name" value="Clp_rel_HeadMat"/>
    <property type="match status" value="1"/>
</dbReference>
<comment type="similarity">
    <text evidence="1 6">Belongs to the peptidase S14 family.</text>
</comment>
<keyword evidence="2" id="KW-0963">Cytoplasm</keyword>
<evidence type="ECO:0000256" key="7">
    <source>
        <dbReference type="SAM" id="MobiDB-lite"/>
    </source>
</evidence>
<name>A0A6B8RP22_9BACL</name>
<keyword evidence="5" id="KW-0720">Serine protease</keyword>
<dbReference type="GO" id="GO:0004252">
    <property type="term" value="F:serine-type endopeptidase activity"/>
    <property type="evidence" value="ECO:0007669"/>
    <property type="project" value="InterPro"/>
</dbReference>
<dbReference type="PANTHER" id="PTHR10381:SF70">
    <property type="entry name" value="ATP-DEPENDENT CLP PROTEASE PROTEOLYTIC SUBUNIT"/>
    <property type="match status" value="1"/>
</dbReference>
<keyword evidence="3 8" id="KW-0645">Protease</keyword>
<dbReference type="GO" id="GO:0009368">
    <property type="term" value="C:endopeptidase Clp complex"/>
    <property type="evidence" value="ECO:0007669"/>
    <property type="project" value="TreeGrafter"/>
</dbReference>
<dbReference type="InterPro" id="IPR023562">
    <property type="entry name" value="ClpP/TepA"/>
</dbReference>
<keyword evidence="9" id="KW-1185">Reference proteome</keyword>
<dbReference type="CDD" id="cd07016">
    <property type="entry name" value="S14_ClpP_1"/>
    <property type="match status" value="1"/>
</dbReference>
<evidence type="ECO:0000313" key="8">
    <source>
        <dbReference type="EMBL" id="QGQ97068.1"/>
    </source>
</evidence>